<dbReference type="InterPro" id="IPR009057">
    <property type="entry name" value="Homeodomain-like_sf"/>
</dbReference>
<feature type="domain" description="HTH tetR-type" evidence="4">
    <location>
        <begin position="100"/>
        <end position="160"/>
    </location>
</feature>
<comment type="caution">
    <text evidence="5">The sequence shown here is derived from an EMBL/GenBank/DDBJ whole genome shotgun (WGS) entry which is preliminary data.</text>
</comment>
<dbReference type="Gene3D" id="1.10.357.10">
    <property type="entry name" value="Tetracycline Repressor, domain 2"/>
    <property type="match status" value="1"/>
</dbReference>
<dbReference type="SMART" id="SM00530">
    <property type="entry name" value="HTH_XRE"/>
    <property type="match status" value="2"/>
</dbReference>
<dbReference type="InterPro" id="IPR036271">
    <property type="entry name" value="Tet_transcr_reg_TetR-rel_C_sf"/>
</dbReference>
<dbReference type="GO" id="GO:0003700">
    <property type="term" value="F:DNA-binding transcription factor activity"/>
    <property type="evidence" value="ECO:0007669"/>
    <property type="project" value="TreeGrafter"/>
</dbReference>
<evidence type="ECO:0000313" key="5">
    <source>
        <dbReference type="EMBL" id="MCV7388094.1"/>
    </source>
</evidence>
<accession>A0AAW5SYE9</accession>
<dbReference type="AlphaFoldDB" id="A0AAW5SYE9"/>
<evidence type="ECO:0000259" key="4">
    <source>
        <dbReference type="PROSITE" id="PS50977"/>
    </source>
</evidence>
<feature type="DNA-binding region" description="H-T-H motif" evidence="2">
    <location>
        <begin position="123"/>
        <end position="142"/>
    </location>
</feature>
<dbReference type="InterPro" id="IPR050109">
    <property type="entry name" value="HTH-type_TetR-like_transc_reg"/>
</dbReference>
<dbReference type="Pfam" id="PF17932">
    <property type="entry name" value="TetR_C_24"/>
    <property type="match status" value="1"/>
</dbReference>
<dbReference type="PRINTS" id="PR00455">
    <property type="entry name" value="HTHTETR"/>
</dbReference>
<keyword evidence="1 2" id="KW-0238">DNA-binding</keyword>
<dbReference type="PROSITE" id="PS50977">
    <property type="entry name" value="HTH_TETR_2"/>
    <property type="match status" value="1"/>
</dbReference>
<reference evidence="5" key="1">
    <citation type="submission" date="2020-07" db="EMBL/GenBank/DDBJ databases">
        <authorList>
            <person name="Pettersson B.M.F."/>
            <person name="Behra P.R.K."/>
            <person name="Ramesh M."/>
            <person name="Das S."/>
            <person name="Dasgupta S."/>
            <person name="Kirsebom L.A."/>
        </authorList>
    </citation>
    <scope>NUCLEOTIDE SEQUENCE</scope>
    <source>
        <strain evidence="5">DSM 44242</strain>
    </source>
</reference>
<feature type="domain" description="HTH cro/C1-type" evidence="3">
    <location>
        <begin position="14"/>
        <end position="68"/>
    </location>
</feature>
<evidence type="ECO:0000256" key="1">
    <source>
        <dbReference type="ARBA" id="ARBA00023125"/>
    </source>
</evidence>
<dbReference type="PANTHER" id="PTHR30055">
    <property type="entry name" value="HTH-TYPE TRANSCRIPTIONAL REGULATOR RUTR"/>
    <property type="match status" value="1"/>
</dbReference>
<dbReference type="PROSITE" id="PS50943">
    <property type="entry name" value="HTH_CROC1"/>
    <property type="match status" value="1"/>
</dbReference>
<dbReference type="InterPro" id="IPR010982">
    <property type="entry name" value="Lambda_DNA-bd_dom_sf"/>
</dbReference>
<evidence type="ECO:0000259" key="3">
    <source>
        <dbReference type="PROSITE" id="PS50943"/>
    </source>
</evidence>
<dbReference type="InterPro" id="IPR001387">
    <property type="entry name" value="Cro/C1-type_HTH"/>
</dbReference>
<dbReference type="Pfam" id="PF01381">
    <property type="entry name" value="HTH_3"/>
    <property type="match status" value="1"/>
</dbReference>
<dbReference type="CDD" id="cd00093">
    <property type="entry name" value="HTH_XRE"/>
    <property type="match status" value="1"/>
</dbReference>
<reference evidence="5" key="2">
    <citation type="journal article" date="2022" name="BMC Genomics">
        <title>Comparative genome analysis of mycobacteria focusing on tRNA and non-coding RNA.</title>
        <authorList>
            <person name="Behra P.R.K."/>
            <person name="Pettersson B.M.F."/>
            <person name="Ramesh M."/>
            <person name="Das S."/>
            <person name="Dasgupta S."/>
            <person name="Kirsebom L.A."/>
        </authorList>
    </citation>
    <scope>NUCLEOTIDE SEQUENCE</scope>
    <source>
        <strain evidence="5">DSM 44242</strain>
    </source>
</reference>
<dbReference type="SUPFAM" id="SSF46689">
    <property type="entry name" value="Homeodomain-like"/>
    <property type="match status" value="1"/>
</dbReference>
<dbReference type="Pfam" id="PF00440">
    <property type="entry name" value="TetR_N"/>
    <property type="match status" value="1"/>
</dbReference>
<name>A0AAW5SYE9_9MYCO</name>
<organism evidence="5 6">
    <name type="scientific">Mycolicibacterium porcinum</name>
    <dbReference type="NCBI Taxonomy" id="39693"/>
    <lineage>
        <taxon>Bacteria</taxon>
        <taxon>Bacillati</taxon>
        <taxon>Actinomycetota</taxon>
        <taxon>Actinomycetes</taxon>
        <taxon>Mycobacteriales</taxon>
        <taxon>Mycobacteriaceae</taxon>
        <taxon>Mycolicibacterium</taxon>
    </lineage>
</organism>
<dbReference type="SUPFAM" id="SSF47413">
    <property type="entry name" value="lambda repressor-like DNA-binding domains"/>
    <property type="match status" value="1"/>
</dbReference>
<dbReference type="InterPro" id="IPR041490">
    <property type="entry name" value="KstR2_TetR_C"/>
</dbReference>
<protein>
    <submittedName>
        <fullName evidence="5">TetR family transcriptional regulator</fullName>
    </submittedName>
</protein>
<proteinExistence type="predicted"/>
<dbReference type="GO" id="GO:0000976">
    <property type="term" value="F:transcription cis-regulatory region binding"/>
    <property type="evidence" value="ECO:0007669"/>
    <property type="project" value="TreeGrafter"/>
</dbReference>
<dbReference type="PANTHER" id="PTHR30055:SF237">
    <property type="entry name" value="TRANSCRIPTIONAL REPRESSOR MCE3R"/>
    <property type="match status" value="1"/>
</dbReference>
<sequence>MRPGGDAVAVHEAIRAARVGARLSLRTLARRIGVSPATMSAIETGKTRVSVERVQAIAEALDVDIRTLIGGMRRPPSLRNNAHGASSPIGGQVSWRDFPPLALDPVLRAAIESFVATGYHGATMRSLAQRAGVSVPSVYHRYRDKQDLLVRILDITMGELHWRVRAARAEGATSVDRVALMVEALALYHTHRRDLAFIGASEMRSLAGANRYRITKSRSDIQYLLDEQIAAAVADGYLATQHPRDAGRAIATMCTSLAQWFRFDGASSPEQIAREYADFALDLLRRD</sequence>
<dbReference type="InterPro" id="IPR001647">
    <property type="entry name" value="HTH_TetR"/>
</dbReference>
<dbReference type="SUPFAM" id="SSF48498">
    <property type="entry name" value="Tetracyclin repressor-like, C-terminal domain"/>
    <property type="match status" value="1"/>
</dbReference>
<evidence type="ECO:0000256" key="2">
    <source>
        <dbReference type="PROSITE-ProRule" id="PRU00335"/>
    </source>
</evidence>
<gene>
    <name evidence="5" type="ORF">H5P34_08555</name>
</gene>
<dbReference type="Proteomes" id="UP001141659">
    <property type="component" value="Unassembled WGS sequence"/>
</dbReference>
<dbReference type="Gene3D" id="1.10.260.40">
    <property type="entry name" value="lambda repressor-like DNA-binding domains"/>
    <property type="match status" value="1"/>
</dbReference>
<evidence type="ECO:0000313" key="6">
    <source>
        <dbReference type="Proteomes" id="UP001141659"/>
    </source>
</evidence>
<dbReference type="EMBL" id="JACKVC010000010">
    <property type="protein sequence ID" value="MCV7388094.1"/>
    <property type="molecule type" value="Genomic_DNA"/>
</dbReference>